<feature type="domain" description="ACB" evidence="2">
    <location>
        <begin position="3"/>
        <end position="88"/>
    </location>
</feature>
<proteinExistence type="predicted"/>
<dbReference type="PANTHER" id="PTHR23310">
    <property type="entry name" value="ACYL-COA-BINDING PROTEIN, ACBP"/>
    <property type="match status" value="1"/>
</dbReference>
<dbReference type="AlphaFoldDB" id="A0A9P0H6X0"/>
<evidence type="ECO:0000256" key="1">
    <source>
        <dbReference type="ARBA" id="ARBA00023121"/>
    </source>
</evidence>
<dbReference type="GO" id="GO:0019915">
    <property type="term" value="P:lipid storage"/>
    <property type="evidence" value="ECO:0007669"/>
    <property type="project" value="UniProtKB-ARBA"/>
</dbReference>
<dbReference type="PROSITE" id="PS00880">
    <property type="entry name" value="ACB_1"/>
    <property type="match status" value="1"/>
</dbReference>
<dbReference type="InterPro" id="IPR035984">
    <property type="entry name" value="Acyl-CoA-binding_sf"/>
</dbReference>
<keyword evidence="4" id="KW-1185">Reference proteome</keyword>
<dbReference type="InterPro" id="IPR014352">
    <property type="entry name" value="FERM/acyl-CoA-bd_prot_sf"/>
</dbReference>
<protein>
    <recommendedName>
        <fullName evidence="2">ACB domain-containing protein</fullName>
    </recommendedName>
</protein>
<reference evidence="3" key="1">
    <citation type="submission" date="2022-01" db="EMBL/GenBank/DDBJ databases">
        <authorList>
            <person name="King R."/>
        </authorList>
    </citation>
    <scope>NUCLEOTIDE SEQUENCE</scope>
</reference>
<evidence type="ECO:0000313" key="4">
    <source>
        <dbReference type="Proteomes" id="UP001152798"/>
    </source>
</evidence>
<evidence type="ECO:0000313" key="3">
    <source>
        <dbReference type="EMBL" id="CAH1396482.1"/>
    </source>
</evidence>
<dbReference type="GO" id="GO:0000062">
    <property type="term" value="F:fatty-acyl-CoA binding"/>
    <property type="evidence" value="ECO:0007669"/>
    <property type="project" value="InterPro"/>
</dbReference>
<dbReference type="InterPro" id="IPR022408">
    <property type="entry name" value="Acyl-CoA-binding_prot_CS"/>
</dbReference>
<dbReference type="OrthoDB" id="346910at2759"/>
<dbReference type="Gene3D" id="1.20.80.10">
    <property type="match status" value="1"/>
</dbReference>
<dbReference type="FunFam" id="1.20.80.10:FF:000010">
    <property type="entry name" value="Acyl-CoA-binding domain-containing protein 5"/>
    <property type="match status" value="1"/>
</dbReference>
<name>A0A9P0H6X0_NEZVI</name>
<dbReference type="EMBL" id="OV725079">
    <property type="protein sequence ID" value="CAH1396482.1"/>
    <property type="molecule type" value="Genomic_DNA"/>
</dbReference>
<evidence type="ECO:0000259" key="2">
    <source>
        <dbReference type="PROSITE" id="PS51228"/>
    </source>
</evidence>
<dbReference type="PROSITE" id="PS51228">
    <property type="entry name" value="ACB_2"/>
    <property type="match status" value="1"/>
</dbReference>
<dbReference type="PRINTS" id="PR00689">
    <property type="entry name" value="ACOABINDINGP"/>
</dbReference>
<dbReference type="InterPro" id="IPR000582">
    <property type="entry name" value="Acyl-CoA-binding_protein"/>
</dbReference>
<dbReference type="GO" id="GO:0006631">
    <property type="term" value="P:fatty acid metabolic process"/>
    <property type="evidence" value="ECO:0007669"/>
    <property type="project" value="TreeGrafter"/>
</dbReference>
<dbReference type="PANTHER" id="PTHR23310:SF137">
    <property type="entry name" value="ACYL-COA BINDING PROTEIN 3, ISOFORM A-RELATED"/>
    <property type="match status" value="1"/>
</dbReference>
<accession>A0A9P0H6X0</accession>
<keyword evidence="1" id="KW-0446">Lipid-binding</keyword>
<gene>
    <name evidence="3" type="ORF">NEZAVI_LOCUS6541</name>
</gene>
<dbReference type="Pfam" id="PF00887">
    <property type="entry name" value="ACBP"/>
    <property type="match status" value="1"/>
</dbReference>
<dbReference type="SUPFAM" id="SSF47027">
    <property type="entry name" value="Acyl-CoA binding protein"/>
    <property type="match status" value="1"/>
</dbReference>
<organism evidence="3 4">
    <name type="scientific">Nezara viridula</name>
    <name type="common">Southern green stink bug</name>
    <name type="synonym">Cimex viridulus</name>
    <dbReference type="NCBI Taxonomy" id="85310"/>
    <lineage>
        <taxon>Eukaryota</taxon>
        <taxon>Metazoa</taxon>
        <taxon>Ecdysozoa</taxon>
        <taxon>Arthropoda</taxon>
        <taxon>Hexapoda</taxon>
        <taxon>Insecta</taxon>
        <taxon>Pterygota</taxon>
        <taxon>Neoptera</taxon>
        <taxon>Paraneoptera</taxon>
        <taxon>Hemiptera</taxon>
        <taxon>Heteroptera</taxon>
        <taxon>Panheteroptera</taxon>
        <taxon>Pentatomomorpha</taxon>
        <taxon>Pentatomoidea</taxon>
        <taxon>Pentatomidae</taxon>
        <taxon>Pentatominae</taxon>
        <taxon>Nezara</taxon>
    </lineage>
</organism>
<sequence>MSLEQKFQQAAEKVKSGLSKRPSDNELLDLYGLFKQATVGDVNTAKPGALDLKGKYKWESWEKRKGMTKEEAMEKYISMVEELVAKYA</sequence>
<dbReference type="Proteomes" id="UP001152798">
    <property type="component" value="Chromosome 3"/>
</dbReference>